<accession>A0A7W6DPR8</accession>
<organism evidence="2 3">
    <name type="scientific">Sagittula marina</name>
    <dbReference type="NCBI Taxonomy" id="943940"/>
    <lineage>
        <taxon>Bacteria</taxon>
        <taxon>Pseudomonadati</taxon>
        <taxon>Pseudomonadota</taxon>
        <taxon>Alphaproteobacteria</taxon>
        <taxon>Rhodobacterales</taxon>
        <taxon>Roseobacteraceae</taxon>
        <taxon>Sagittula</taxon>
    </lineage>
</organism>
<proteinExistence type="predicted"/>
<keyword evidence="1" id="KW-0812">Transmembrane</keyword>
<evidence type="ECO:0000256" key="1">
    <source>
        <dbReference type="SAM" id="Phobius"/>
    </source>
</evidence>
<feature type="transmembrane region" description="Helical" evidence="1">
    <location>
        <begin position="65"/>
        <end position="81"/>
    </location>
</feature>
<keyword evidence="1" id="KW-1133">Transmembrane helix</keyword>
<feature type="transmembrane region" description="Helical" evidence="1">
    <location>
        <begin position="39"/>
        <end position="58"/>
    </location>
</feature>
<keyword evidence="1" id="KW-0472">Membrane</keyword>
<gene>
    <name evidence="2" type="ORF">GGQ68_000796</name>
</gene>
<comment type="caution">
    <text evidence="2">The sequence shown here is derived from an EMBL/GenBank/DDBJ whole genome shotgun (WGS) entry which is preliminary data.</text>
</comment>
<evidence type="ECO:0000313" key="2">
    <source>
        <dbReference type="EMBL" id="MBB3984480.1"/>
    </source>
</evidence>
<dbReference type="RefSeq" id="WP_183963123.1">
    <property type="nucleotide sequence ID" value="NZ_BAABBZ010000014.1"/>
</dbReference>
<reference evidence="2 3" key="1">
    <citation type="submission" date="2020-08" db="EMBL/GenBank/DDBJ databases">
        <title>Genomic Encyclopedia of Type Strains, Phase IV (KMG-IV): sequencing the most valuable type-strain genomes for metagenomic binning, comparative biology and taxonomic classification.</title>
        <authorList>
            <person name="Goeker M."/>
        </authorList>
    </citation>
    <scope>NUCLEOTIDE SEQUENCE [LARGE SCALE GENOMIC DNA]</scope>
    <source>
        <strain evidence="2 3">DSM 102235</strain>
    </source>
</reference>
<feature type="transmembrane region" description="Helical" evidence="1">
    <location>
        <begin position="93"/>
        <end position="112"/>
    </location>
</feature>
<dbReference type="AlphaFoldDB" id="A0A7W6DPR8"/>
<sequence length="127" mass="13498">MIDPLPTRAALATLLAIHLLMLFALYTETAPHPPPTIPLFALGPFLTAVIAIGCATWMMAGRPGATWLSVVTAILAMVSLGPQKYVDPAFAEIWPAVITGQVAIFVLLAQALDAFRTRTKAQADVTT</sequence>
<dbReference type="Proteomes" id="UP000541426">
    <property type="component" value="Unassembled WGS sequence"/>
</dbReference>
<keyword evidence="3" id="KW-1185">Reference proteome</keyword>
<name>A0A7W6DPR8_9RHOB</name>
<dbReference type="EMBL" id="JACIEJ010000002">
    <property type="protein sequence ID" value="MBB3984480.1"/>
    <property type="molecule type" value="Genomic_DNA"/>
</dbReference>
<evidence type="ECO:0000313" key="3">
    <source>
        <dbReference type="Proteomes" id="UP000541426"/>
    </source>
</evidence>
<protein>
    <submittedName>
        <fullName evidence="2">Uncharacterized protein</fullName>
    </submittedName>
</protein>